<proteinExistence type="predicted"/>
<feature type="transmembrane region" description="Helical" evidence="1">
    <location>
        <begin position="6"/>
        <end position="30"/>
    </location>
</feature>
<dbReference type="Gene3D" id="1.20.120.1630">
    <property type="match status" value="1"/>
</dbReference>
<accession>A0AAC9LF70</accession>
<keyword evidence="1" id="KW-0812">Transmembrane</keyword>
<evidence type="ECO:0000313" key="2">
    <source>
        <dbReference type="EMBL" id="APU16738.1"/>
    </source>
</evidence>
<name>A0AAC9LF70_9PSEU</name>
<keyword evidence="1" id="KW-0472">Membrane</keyword>
<dbReference type="PROSITE" id="PS50244">
    <property type="entry name" value="S5A_REDUCTASE"/>
    <property type="match status" value="1"/>
</dbReference>
<dbReference type="EMBL" id="CP016076">
    <property type="protein sequence ID" value="APU16738.1"/>
    <property type="molecule type" value="Genomic_DNA"/>
</dbReference>
<dbReference type="PANTHER" id="PTHR32251:SF17">
    <property type="entry name" value="STEROID 5-ALPHA REDUCTASE C-TERMINAL DOMAIN-CONTAINING PROTEIN"/>
    <property type="match status" value="1"/>
</dbReference>
<dbReference type="Proteomes" id="UP000185511">
    <property type="component" value="Chromosome"/>
</dbReference>
<reference evidence="3" key="1">
    <citation type="submission" date="2016-06" db="EMBL/GenBank/DDBJ databases">
        <title>Complete genome sequence of Actinoalloteichus fjordicus DSM 46855 (=ADI127-17), type strain of the new species Actinoalloteichus fjordicus.</title>
        <authorList>
            <person name="Ruckert C."/>
            <person name="Nouioui I."/>
            <person name="Willmese J."/>
            <person name="van Wezel G."/>
            <person name="Klenk H.-P."/>
            <person name="Kalinowski J."/>
            <person name="Zotchev S.B."/>
        </authorList>
    </citation>
    <scope>NUCLEOTIDE SEQUENCE [LARGE SCALE GENOMIC DNA]</scope>
    <source>
        <strain evidence="3">ADI127-7</strain>
    </source>
</reference>
<gene>
    <name evidence="2" type="ORF">UA74_23600</name>
</gene>
<protein>
    <submittedName>
        <fullName evidence="2">Membrane protein</fullName>
    </submittedName>
</protein>
<dbReference type="PANTHER" id="PTHR32251">
    <property type="entry name" value="3-OXO-5-ALPHA-STEROID 4-DEHYDROGENASE"/>
    <property type="match status" value="1"/>
</dbReference>
<dbReference type="AlphaFoldDB" id="A0AAC9LF70"/>
<dbReference type="Pfam" id="PF06966">
    <property type="entry name" value="DUF1295"/>
    <property type="match status" value="1"/>
</dbReference>
<dbReference type="KEGG" id="acad:UA74_23600"/>
<dbReference type="GO" id="GO:0016020">
    <property type="term" value="C:membrane"/>
    <property type="evidence" value="ECO:0007669"/>
    <property type="project" value="TreeGrafter"/>
</dbReference>
<evidence type="ECO:0000313" key="3">
    <source>
        <dbReference type="Proteomes" id="UP000185511"/>
    </source>
</evidence>
<feature type="transmembrane region" description="Helical" evidence="1">
    <location>
        <begin position="142"/>
        <end position="163"/>
    </location>
</feature>
<feature type="transmembrane region" description="Helical" evidence="1">
    <location>
        <begin position="195"/>
        <end position="214"/>
    </location>
</feature>
<dbReference type="InterPro" id="IPR010721">
    <property type="entry name" value="UstE-like"/>
</dbReference>
<organism evidence="2 3">
    <name type="scientific">Actinoalloteichus fjordicus</name>
    <dbReference type="NCBI Taxonomy" id="1612552"/>
    <lineage>
        <taxon>Bacteria</taxon>
        <taxon>Bacillati</taxon>
        <taxon>Actinomycetota</taxon>
        <taxon>Actinomycetes</taxon>
        <taxon>Pseudonocardiales</taxon>
        <taxon>Pseudonocardiaceae</taxon>
        <taxon>Actinoalloteichus</taxon>
    </lineage>
</organism>
<keyword evidence="1" id="KW-1133">Transmembrane helix</keyword>
<keyword evidence="3" id="KW-1185">Reference proteome</keyword>
<dbReference type="RefSeq" id="WP_075742225.1">
    <property type="nucleotide sequence ID" value="NZ_CP016076.1"/>
</dbReference>
<evidence type="ECO:0000256" key="1">
    <source>
        <dbReference type="SAM" id="Phobius"/>
    </source>
</evidence>
<feature type="transmembrane region" description="Helical" evidence="1">
    <location>
        <begin position="42"/>
        <end position="60"/>
    </location>
</feature>
<sequence length="271" mass="30003">MSPEAVGPLLLTLGVNAAVIAAVMLGAFLIGLRRGRHDGIDVVWGAGFVVIALVTFASSRGHGEELTRVLSTVLTSVWGLRLATHIARRSRGEPEDRRYVEIRERAAGDPRLHLLRVVYLPQGLVLWLVSTPVQVGQFLADPMTPLLVAGVVLWLIGFLFETVGDHQLTRFRSDPANAHQVLDTGLWRYTRHPNYFGDATVWWGLFLVACQGWPALLTLPAPLLMTFLLAGGTGKPLLERQLRLRRPGYAHYVTTTSGFLPLPPKRKRVDR</sequence>